<gene>
    <name evidence="6" type="primary">SP11-26</name>
</gene>
<name>Q9LRE1_BRACM</name>
<evidence type="ECO:0000313" key="6">
    <source>
        <dbReference type="EMBL" id="BAA96393.1"/>
    </source>
</evidence>
<evidence type="ECO:0000256" key="2">
    <source>
        <dbReference type="ARBA" id="ARBA00006722"/>
    </source>
</evidence>
<keyword evidence="4" id="KW-0732">Signal</keyword>
<dbReference type="GO" id="GO:0007165">
    <property type="term" value="P:signal transduction"/>
    <property type="evidence" value="ECO:0007669"/>
    <property type="project" value="InterPro"/>
</dbReference>
<dbReference type="Pfam" id="PF06876">
    <property type="entry name" value="SCRL"/>
    <property type="match status" value="1"/>
</dbReference>
<evidence type="ECO:0000256" key="4">
    <source>
        <dbReference type="ARBA" id="ARBA00022729"/>
    </source>
</evidence>
<keyword evidence="5" id="KW-1015">Disulfide bond</keyword>
<dbReference type="EMBL" id="AB039755">
    <property type="protein sequence ID" value="BAA96393.1"/>
    <property type="molecule type" value="mRNA"/>
</dbReference>
<proteinExistence type="evidence at transcript level"/>
<dbReference type="InterPro" id="IPR010682">
    <property type="entry name" value="SCRL"/>
</dbReference>
<comment type="similarity">
    <text evidence="2">Belongs to the DEFL family.</text>
</comment>
<keyword evidence="3" id="KW-0964">Secreted</keyword>
<evidence type="ECO:0000256" key="3">
    <source>
        <dbReference type="ARBA" id="ARBA00022525"/>
    </source>
</evidence>
<feature type="non-terminal residue" evidence="6">
    <location>
        <position position="1"/>
    </location>
</feature>
<protein>
    <submittedName>
        <fullName evidence="6">S locus protein 11-26</fullName>
    </submittedName>
</protein>
<evidence type="ECO:0000256" key="1">
    <source>
        <dbReference type="ARBA" id="ARBA00004613"/>
    </source>
</evidence>
<dbReference type="AlphaFoldDB" id="Q9LRE1"/>
<evidence type="ECO:0000256" key="5">
    <source>
        <dbReference type="ARBA" id="ARBA00023157"/>
    </source>
</evidence>
<sequence length="84" mass="9469">IFIISSHFQELEANMMNPCICNGTFPGGCGNPINDHCARLFRDGLNPKCAKLFKENLQKKTPFKCTCVPKRPHAVCNCKLQRKC</sequence>
<accession>Q9LRE1</accession>
<comment type="subcellular location">
    <subcellularLocation>
        <location evidence="1">Secreted</location>
    </subcellularLocation>
</comment>
<reference evidence="6" key="1">
    <citation type="journal article" date="2000" name="FEBS Lett.">
        <title>Highly divergent sequences of the pollen self-incompatibility (S) gene in class-I S haplotypes of Brassica campestris (syn. rapa) L.</title>
        <authorList>
            <person name="Watanabe M."/>
            <person name="Ito A."/>
            <person name="Takada Y."/>
            <person name="Ninomiya C."/>
            <person name="Kakizaki T."/>
            <person name="Takahata Y."/>
            <person name="Hatakeyama K."/>
            <person name="Hinata K."/>
            <person name="Suzuki G."/>
            <person name="Takasaki T."/>
            <person name="Satta Y."/>
            <person name="Shiba H."/>
            <person name="Takayama S."/>
            <person name="Isogai A."/>
        </authorList>
    </citation>
    <scope>NUCLEOTIDE SEQUENCE</scope>
    <source>
        <strain evidence="6">S26</strain>
    </source>
</reference>
<organism evidence="6">
    <name type="scientific">Brassica campestris</name>
    <name type="common">Field mustard</name>
    <dbReference type="NCBI Taxonomy" id="3711"/>
    <lineage>
        <taxon>Eukaryota</taxon>
        <taxon>Viridiplantae</taxon>
        <taxon>Streptophyta</taxon>
        <taxon>Embryophyta</taxon>
        <taxon>Tracheophyta</taxon>
        <taxon>Spermatophyta</taxon>
        <taxon>Magnoliopsida</taxon>
        <taxon>eudicotyledons</taxon>
        <taxon>Gunneridae</taxon>
        <taxon>Pentapetalae</taxon>
        <taxon>rosids</taxon>
        <taxon>malvids</taxon>
        <taxon>Brassicales</taxon>
        <taxon>Brassicaceae</taxon>
        <taxon>Brassiceae</taxon>
        <taxon>Brassica</taxon>
    </lineage>
</organism>
<dbReference type="GO" id="GO:0005576">
    <property type="term" value="C:extracellular region"/>
    <property type="evidence" value="ECO:0007669"/>
    <property type="project" value="UniProtKB-SubCell"/>
</dbReference>